<name>I0V5M3_9PSEU</name>
<dbReference type="RefSeq" id="WP_006239590.1">
    <property type="nucleotide sequence ID" value="NZ_JH636049.1"/>
</dbReference>
<organism evidence="1 2">
    <name type="scientific">Saccharomonospora xinjiangensis XJ-54</name>
    <dbReference type="NCBI Taxonomy" id="882086"/>
    <lineage>
        <taxon>Bacteria</taxon>
        <taxon>Bacillati</taxon>
        <taxon>Actinomycetota</taxon>
        <taxon>Actinomycetes</taxon>
        <taxon>Pseudonocardiales</taxon>
        <taxon>Pseudonocardiaceae</taxon>
        <taxon>Saccharomonospora</taxon>
    </lineage>
</organism>
<dbReference type="EMBL" id="JH636049">
    <property type="protein sequence ID" value="EID55426.1"/>
    <property type="molecule type" value="Genomic_DNA"/>
</dbReference>
<evidence type="ECO:0000313" key="1">
    <source>
        <dbReference type="EMBL" id="EID55426.1"/>
    </source>
</evidence>
<dbReference type="STRING" id="882086.SacxiDRAFT_3220"/>
<dbReference type="Proteomes" id="UP000004691">
    <property type="component" value="Unassembled WGS sequence"/>
</dbReference>
<protein>
    <recommendedName>
        <fullName evidence="3">DUF3558 domain-containing protein</fullName>
    </recommendedName>
</protein>
<dbReference type="eggNOG" id="ENOG5033TVN">
    <property type="taxonomic scope" value="Bacteria"/>
</dbReference>
<evidence type="ECO:0008006" key="3">
    <source>
        <dbReference type="Google" id="ProtNLM"/>
    </source>
</evidence>
<sequence>MRKYWGIGATLLVALAGCGGGTVEGTPEPDGGDEPISSAVLGDARTLDPCSLVAPEAFASHGDARRVARESLDHCRVAVAVDRENVIVDYGLLLPEDAEGERPVTTLAGDVRVVATSAEGTRPCTLRVVLADETRIEVKADAQRSGSAMPSETVCAVARTAAEGIHTSLSSGAVEHWEPPTTSLARLSACGLLPAREVADLVGTSSEVTLYPAEHQCTWGTPGGEQPNAQLDFTVGPKPDFTNADKETVAGRDTMVHLAQTDSLSVCTLTTEHGPFAEAVDGEVELAVVRVLLTDGEADPCEHGIDLAEAAWEKLPAR</sequence>
<dbReference type="HOGENOM" id="CLU_863018_0_0_11"/>
<dbReference type="OrthoDB" id="4445816at2"/>
<evidence type="ECO:0000313" key="2">
    <source>
        <dbReference type="Proteomes" id="UP000004691"/>
    </source>
</evidence>
<gene>
    <name evidence="1" type="ORF">SacxiDRAFT_3220</name>
</gene>
<reference evidence="1 2" key="1">
    <citation type="submission" date="2012-01" db="EMBL/GenBank/DDBJ databases">
        <title>Improved High-Quality Draft sequence of Saccharomonospora xinjiangensis XJ-54.</title>
        <authorList>
            <consortium name="US DOE Joint Genome Institute"/>
            <person name="Lucas S."/>
            <person name="Han J."/>
            <person name="Lapidus A."/>
            <person name="Cheng J.-F."/>
            <person name="Goodwin L."/>
            <person name="Pitluck S."/>
            <person name="Peters L."/>
            <person name="Mikhailova N."/>
            <person name="Teshima H."/>
            <person name="Detter J.C."/>
            <person name="Han C."/>
            <person name="Tapia R."/>
            <person name="Land M."/>
            <person name="Hauser L."/>
            <person name="Kyrpides N."/>
            <person name="Ivanova N."/>
            <person name="Pagani I."/>
            <person name="Brambilla E.-M."/>
            <person name="Klenk H.-P."/>
            <person name="Woyke T."/>
        </authorList>
    </citation>
    <scope>NUCLEOTIDE SEQUENCE [LARGE SCALE GENOMIC DNA]</scope>
    <source>
        <strain evidence="1 2">XJ-54</strain>
    </source>
</reference>
<accession>I0V5M3</accession>
<dbReference type="PROSITE" id="PS51257">
    <property type="entry name" value="PROKAR_LIPOPROTEIN"/>
    <property type="match status" value="1"/>
</dbReference>
<dbReference type="AlphaFoldDB" id="I0V5M3"/>
<keyword evidence="2" id="KW-1185">Reference proteome</keyword>
<proteinExistence type="predicted"/>